<dbReference type="RefSeq" id="WP_200607527.1">
    <property type="nucleotide sequence ID" value="NZ_JAEHHL010000001.1"/>
</dbReference>
<evidence type="ECO:0000256" key="2">
    <source>
        <dbReference type="ARBA" id="ARBA00022617"/>
    </source>
</evidence>
<dbReference type="PROSITE" id="PS51007">
    <property type="entry name" value="CYTC"/>
    <property type="match status" value="1"/>
</dbReference>
<keyword evidence="3 6" id="KW-0479">Metal-binding</keyword>
<gene>
    <name evidence="9" type="ORF">H0I76_04515</name>
</gene>
<proteinExistence type="predicted"/>
<evidence type="ECO:0000256" key="4">
    <source>
        <dbReference type="ARBA" id="ARBA00022982"/>
    </source>
</evidence>
<dbReference type="InterPro" id="IPR002327">
    <property type="entry name" value="Cyt_c_1A/1B"/>
</dbReference>
<dbReference type="Gene3D" id="1.10.760.10">
    <property type="entry name" value="Cytochrome c-like domain"/>
    <property type="match status" value="1"/>
</dbReference>
<evidence type="ECO:0000256" key="7">
    <source>
        <dbReference type="SAM" id="SignalP"/>
    </source>
</evidence>
<evidence type="ECO:0000259" key="8">
    <source>
        <dbReference type="PROSITE" id="PS51007"/>
    </source>
</evidence>
<keyword evidence="5 6" id="KW-0408">Iron</keyword>
<dbReference type="SUPFAM" id="SSF46626">
    <property type="entry name" value="Cytochrome c"/>
    <property type="match status" value="1"/>
</dbReference>
<keyword evidence="1" id="KW-0813">Transport</keyword>
<evidence type="ECO:0000313" key="9">
    <source>
        <dbReference type="EMBL" id="MBK0398442.1"/>
    </source>
</evidence>
<dbReference type="PANTHER" id="PTHR11961">
    <property type="entry name" value="CYTOCHROME C"/>
    <property type="match status" value="1"/>
</dbReference>
<dbReference type="Pfam" id="PF00034">
    <property type="entry name" value="Cytochrom_C"/>
    <property type="match status" value="1"/>
</dbReference>
<evidence type="ECO:0000256" key="1">
    <source>
        <dbReference type="ARBA" id="ARBA00022448"/>
    </source>
</evidence>
<evidence type="ECO:0000313" key="10">
    <source>
        <dbReference type="Proteomes" id="UP000655420"/>
    </source>
</evidence>
<dbReference type="GO" id="GO:0009055">
    <property type="term" value="F:electron transfer activity"/>
    <property type="evidence" value="ECO:0007669"/>
    <property type="project" value="InterPro"/>
</dbReference>
<feature type="domain" description="Cytochrome c" evidence="8">
    <location>
        <begin position="23"/>
        <end position="124"/>
    </location>
</feature>
<protein>
    <submittedName>
        <fullName evidence="9">Cytochrome c family protein</fullName>
    </submittedName>
</protein>
<dbReference type="PRINTS" id="PR00604">
    <property type="entry name" value="CYTCHRMECIAB"/>
</dbReference>
<reference evidence="9" key="1">
    <citation type="submission" date="2020-12" db="EMBL/GenBank/DDBJ databases">
        <title>Bacterial taxonomy.</title>
        <authorList>
            <person name="Pan X."/>
        </authorList>
    </citation>
    <scope>NUCLEOTIDE SEQUENCE</scope>
    <source>
        <strain evidence="9">M0105</strain>
    </source>
</reference>
<organism evidence="9 10">
    <name type="scientific">Thermohalobaculum xanthum</name>
    <dbReference type="NCBI Taxonomy" id="2753746"/>
    <lineage>
        <taxon>Bacteria</taxon>
        <taxon>Pseudomonadati</taxon>
        <taxon>Pseudomonadota</taxon>
        <taxon>Alphaproteobacteria</taxon>
        <taxon>Rhodobacterales</taxon>
        <taxon>Paracoccaceae</taxon>
        <taxon>Thermohalobaculum</taxon>
    </lineage>
</organism>
<dbReference type="InterPro" id="IPR009056">
    <property type="entry name" value="Cyt_c-like_dom"/>
</dbReference>
<feature type="signal peptide" evidence="7">
    <location>
        <begin position="1"/>
        <end position="22"/>
    </location>
</feature>
<dbReference type="GO" id="GO:0020037">
    <property type="term" value="F:heme binding"/>
    <property type="evidence" value="ECO:0007669"/>
    <property type="project" value="InterPro"/>
</dbReference>
<keyword evidence="7" id="KW-0732">Signal</keyword>
<dbReference type="AlphaFoldDB" id="A0A8J7SDI1"/>
<keyword evidence="2 6" id="KW-0349">Heme</keyword>
<evidence type="ECO:0000256" key="6">
    <source>
        <dbReference type="PROSITE-ProRule" id="PRU00433"/>
    </source>
</evidence>
<accession>A0A8J7SDI1</accession>
<evidence type="ECO:0000256" key="5">
    <source>
        <dbReference type="ARBA" id="ARBA00023004"/>
    </source>
</evidence>
<dbReference type="EMBL" id="JAEHHL010000001">
    <property type="protein sequence ID" value="MBK0398442.1"/>
    <property type="molecule type" value="Genomic_DNA"/>
</dbReference>
<evidence type="ECO:0000256" key="3">
    <source>
        <dbReference type="ARBA" id="ARBA00022723"/>
    </source>
</evidence>
<dbReference type="GO" id="GO:0046872">
    <property type="term" value="F:metal ion binding"/>
    <property type="evidence" value="ECO:0007669"/>
    <property type="project" value="UniProtKB-KW"/>
</dbReference>
<dbReference type="Proteomes" id="UP000655420">
    <property type="component" value="Unassembled WGS sequence"/>
</dbReference>
<dbReference type="InterPro" id="IPR036909">
    <property type="entry name" value="Cyt_c-like_dom_sf"/>
</dbReference>
<comment type="caution">
    <text evidence="9">The sequence shown here is derived from an EMBL/GenBank/DDBJ whole genome shotgun (WGS) entry which is preliminary data.</text>
</comment>
<sequence length="124" mass="12743">MKRIASIAAAVAALSIAGAAHAGDADAGKKVFNKCKACHKLEEGKNGVGPTLFGLSGRPVGSVEGYKYSDAMMAYADGGKVWDEAALNEFLANPKGTVPGTKMAFAGLKKPEDIANVIAFIEAN</sequence>
<keyword evidence="10" id="KW-1185">Reference proteome</keyword>
<keyword evidence="4" id="KW-0249">Electron transport</keyword>
<name>A0A8J7SDI1_9RHOB</name>
<feature type="chain" id="PRO_5035261902" evidence="7">
    <location>
        <begin position="23"/>
        <end position="124"/>
    </location>
</feature>